<evidence type="ECO:0000313" key="2">
    <source>
        <dbReference type="Proteomes" id="UP000827872"/>
    </source>
</evidence>
<sequence>MTTLSSDTSSHPSQAKGQQGGLESWRELAAHMAESSEIPDSGKGLQCDVLACSPAMHRQAKQRNVDPRPALHRTLGSPGLKWFGDRAGSAAKAFSDGSVRALMIDCGGADKRSGETVNSARRAPTPGEGSGASQSAQRGVRAVPAPSGSL</sequence>
<gene>
    <name evidence="1" type="ORF">K3G42_011662</name>
</gene>
<reference evidence="1" key="1">
    <citation type="submission" date="2021-08" db="EMBL/GenBank/DDBJ databases">
        <title>The first chromosome-level gecko genome reveals the dynamic sex chromosomes of Neotropical dwarf geckos (Sphaerodactylidae: Sphaerodactylus).</title>
        <authorList>
            <person name="Pinto B.J."/>
            <person name="Keating S.E."/>
            <person name="Gamble T."/>
        </authorList>
    </citation>
    <scope>NUCLEOTIDE SEQUENCE</scope>
    <source>
        <strain evidence="1">TG3544</strain>
    </source>
</reference>
<keyword evidence="2" id="KW-1185">Reference proteome</keyword>
<dbReference type="Proteomes" id="UP000827872">
    <property type="component" value="Linkage Group LG08"/>
</dbReference>
<protein>
    <submittedName>
        <fullName evidence="1">Uncharacterized protein</fullName>
    </submittedName>
</protein>
<comment type="caution">
    <text evidence="1">The sequence shown here is derived from an EMBL/GenBank/DDBJ whole genome shotgun (WGS) entry which is preliminary data.</text>
</comment>
<evidence type="ECO:0000313" key="1">
    <source>
        <dbReference type="EMBL" id="KAH8001590.1"/>
    </source>
</evidence>
<proteinExistence type="predicted"/>
<organism evidence="1 2">
    <name type="scientific">Sphaerodactylus townsendi</name>
    <dbReference type="NCBI Taxonomy" id="933632"/>
    <lineage>
        <taxon>Eukaryota</taxon>
        <taxon>Metazoa</taxon>
        <taxon>Chordata</taxon>
        <taxon>Craniata</taxon>
        <taxon>Vertebrata</taxon>
        <taxon>Euteleostomi</taxon>
        <taxon>Lepidosauria</taxon>
        <taxon>Squamata</taxon>
        <taxon>Bifurcata</taxon>
        <taxon>Gekkota</taxon>
        <taxon>Sphaerodactylidae</taxon>
        <taxon>Sphaerodactylus</taxon>
    </lineage>
</organism>
<name>A0ACB8F9A7_9SAUR</name>
<dbReference type="EMBL" id="CM037621">
    <property type="protein sequence ID" value="KAH8001590.1"/>
    <property type="molecule type" value="Genomic_DNA"/>
</dbReference>
<accession>A0ACB8F9A7</accession>